<evidence type="ECO:0000256" key="5">
    <source>
        <dbReference type="ARBA" id="ARBA00023136"/>
    </source>
</evidence>
<feature type="compositionally biased region" description="Polar residues" evidence="6">
    <location>
        <begin position="195"/>
        <end position="215"/>
    </location>
</feature>
<dbReference type="RefSeq" id="XP_022312492.1">
    <property type="nucleotide sequence ID" value="XM_022456784.1"/>
</dbReference>
<reference evidence="9 10" key="1">
    <citation type="submission" date="2025-04" db="UniProtKB">
        <authorList>
            <consortium name="RefSeq"/>
        </authorList>
    </citation>
    <scope>IDENTIFICATION</scope>
    <source>
        <tissue evidence="9 10">Whole sample</tissue>
    </source>
</reference>
<dbReference type="OrthoDB" id="10637031at2759"/>
<organism evidence="8 10">
    <name type="scientific">Crassostrea virginica</name>
    <name type="common">Eastern oyster</name>
    <dbReference type="NCBI Taxonomy" id="6565"/>
    <lineage>
        <taxon>Eukaryota</taxon>
        <taxon>Metazoa</taxon>
        <taxon>Spiralia</taxon>
        <taxon>Lophotrochozoa</taxon>
        <taxon>Mollusca</taxon>
        <taxon>Bivalvia</taxon>
        <taxon>Autobranchia</taxon>
        <taxon>Pteriomorphia</taxon>
        <taxon>Ostreida</taxon>
        <taxon>Ostreoidea</taxon>
        <taxon>Ostreidae</taxon>
        <taxon>Crassostrea</taxon>
    </lineage>
</organism>
<keyword evidence="4 7" id="KW-1133">Transmembrane helix</keyword>
<evidence type="ECO:0000313" key="8">
    <source>
        <dbReference type="Proteomes" id="UP000694844"/>
    </source>
</evidence>
<gene>
    <name evidence="9 10" type="primary">LOC111117630</name>
</gene>
<dbReference type="RefSeq" id="XP_022312491.1">
    <property type="nucleotide sequence ID" value="XM_022456783.1"/>
</dbReference>
<dbReference type="Pfam" id="PF02060">
    <property type="entry name" value="ISK_Channel"/>
    <property type="match status" value="1"/>
</dbReference>
<evidence type="ECO:0000256" key="3">
    <source>
        <dbReference type="ARBA" id="ARBA00022692"/>
    </source>
</evidence>
<dbReference type="GO" id="GO:0016020">
    <property type="term" value="C:membrane"/>
    <property type="evidence" value="ECO:0007669"/>
    <property type="project" value="UniProtKB-SubCell"/>
</dbReference>
<evidence type="ECO:0000256" key="7">
    <source>
        <dbReference type="SAM" id="Phobius"/>
    </source>
</evidence>
<proteinExistence type="inferred from homology"/>
<keyword evidence="5 7" id="KW-0472">Membrane</keyword>
<comment type="subcellular location">
    <subcellularLocation>
        <location evidence="1">Membrane</location>
        <topology evidence="1">Single-pass membrane protein</topology>
    </subcellularLocation>
</comment>
<dbReference type="Proteomes" id="UP000694844">
    <property type="component" value="Chromosome 10"/>
</dbReference>
<dbReference type="AlphaFoldDB" id="A0A8B8C9R2"/>
<comment type="similarity">
    <text evidence="2">Belongs to the potassium channel KCNE family.</text>
</comment>
<keyword evidence="3 7" id="KW-0812">Transmembrane</keyword>
<accession>A0A8B8C9R2</accession>
<feature type="region of interest" description="Disordered" evidence="6">
    <location>
        <begin position="175"/>
        <end position="241"/>
    </location>
</feature>
<dbReference type="InterPro" id="IPR000369">
    <property type="entry name" value="K_chnl_KCNE"/>
</dbReference>
<evidence type="ECO:0000256" key="1">
    <source>
        <dbReference type="ARBA" id="ARBA00004167"/>
    </source>
</evidence>
<dbReference type="KEGG" id="cvn:111117630"/>
<evidence type="ECO:0000256" key="2">
    <source>
        <dbReference type="ARBA" id="ARBA00005688"/>
    </source>
</evidence>
<name>A0A8B8C9R2_CRAVI</name>
<feature type="compositionally biased region" description="Polar residues" evidence="6">
    <location>
        <begin position="223"/>
        <end position="241"/>
    </location>
</feature>
<keyword evidence="8" id="KW-1185">Reference proteome</keyword>
<evidence type="ECO:0000313" key="10">
    <source>
        <dbReference type="RefSeq" id="XP_022312492.1"/>
    </source>
</evidence>
<dbReference type="GO" id="GO:0005249">
    <property type="term" value="F:voltage-gated potassium channel activity"/>
    <property type="evidence" value="ECO:0007669"/>
    <property type="project" value="InterPro"/>
</dbReference>
<evidence type="ECO:0000313" key="9">
    <source>
        <dbReference type="RefSeq" id="XP_022312491.1"/>
    </source>
</evidence>
<dbReference type="GeneID" id="111117630"/>
<feature type="transmembrane region" description="Helical" evidence="7">
    <location>
        <begin position="42"/>
        <end position="67"/>
    </location>
</feature>
<protein>
    <submittedName>
        <fullName evidence="9 10">Uncharacterized protein LOC111117630</fullName>
    </submittedName>
</protein>
<evidence type="ECO:0000256" key="4">
    <source>
        <dbReference type="ARBA" id="ARBA00022989"/>
    </source>
</evidence>
<sequence length="346" mass="38678">MTLLQEKENKFSAMARFSDVSSLDVSTKTTNQKATQRERGRVTVLFIVLMILVTFISVAVGITLSYVTRTDITRLHVTFSVNTESNATVQPERKQREMEIGYTFCEKIKQAIYLEASWKENSITCRSSVNRNELDELYCSIILDCTSCKGQNDVDTIKRIVINVVEGSSDGHMEFVKGQSSKHPLNKTKDRGFNKNENLQTNAKDTTNKVNSQNMLKEAHKGQSLTPDPSGSVASQTSEVMTKSRAVGTIWRTVLSNTSPPSKTTRLKDSRVNLRNDKSSLSSLSSSSFASSWTTITPKTTIKKTTINLRDATTKEPLSTESTAPAVNSWDKLLSRIMKNDMSFEW</sequence>
<evidence type="ECO:0000256" key="6">
    <source>
        <dbReference type="SAM" id="MobiDB-lite"/>
    </source>
</evidence>